<dbReference type="PANTHER" id="PTHR43293">
    <property type="entry name" value="ACETATE COA-TRANSFERASE YDIF"/>
    <property type="match status" value="1"/>
</dbReference>
<sequence length="247" mass="25651">MQPDPATLAMAWHAAQDLADGEVAFVGIGAPGLAAMIARRLHAPGITMIFESGVIGADPDKPPLSTGSPSVARGAAMLGSMMDVFAALQKGIIDVGLLSGAEVDRFGNLNSTVIGHYDRPTVRLPGSGGAHDIAVLARRTVLLMPHEPKRFVQRVSYVTSPGHPGVGPRRPGPGRGAGPAALATPRALFRFDDGEMTLAAVAPGFTADQAVEGIPWVVRRRQTLASLPPLPALDGPAFHFMHKGGAE</sequence>
<evidence type="ECO:0000256" key="1">
    <source>
        <dbReference type="SAM" id="MobiDB-lite"/>
    </source>
</evidence>
<dbReference type="SUPFAM" id="SSF100950">
    <property type="entry name" value="NagB/RpiA/CoA transferase-like"/>
    <property type="match status" value="1"/>
</dbReference>
<dbReference type="EMBL" id="WHUT02000006">
    <property type="protein sequence ID" value="NUB45014.1"/>
    <property type="molecule type" value="Genomic_DNA"/>
</dbReference>
<feature type="region of interest" description="Disordered" evidence="1">
    <location>
        <begin position="159"/>
        <end position="179"/>
    </location>
</feature>
<dbReference type="SMART" id="SM00882">
    <property type="entry name" value="CoA_trans"/>
    <property type="match status" value="1"/>
</dbReference>
<proteinExistence type="predicted"/>
<dbReference type="PANTHER" id="PTHR43293:SF3">
    <property type="entry name" value="CHOLESTEROL RING-CLEAVING HYDROLASE IPDB SUBUNIT"/>
    <property type="match status" value="1"/>
</dbReference>
<name>A0A8X8H2C8_9RHOB</name>
<dbReference type="RefSeq" id="WP_174539809.1">
    <property type="nucleotide sequence ID" value="NZ_WHUT02000006.1"/>
</dbReference>
<dbReference type="InterPro" id="IPR004165">
    <property type="entry name" value="CoA_trans_fam_I"/>
</dbReference>
<evidence type="ECO:0000313" key="2">
    <source>
        <dbReference type="EMBL" id="NUB45014.1"/>
    </source>
</evidence>
<gene>
    <name evidence="2" type="ORF">GEU84_011500</name>
</gene>
<protein>
    <submittedName>
        <fullName evidence="2">CoA-transferase subunit beta</fullName>
    </submittedName>
</protein>
<dbReference type="AlphaFoldDB" id="A0A8X8H2C8"/>
<dbReference type="Proteomes" id="UP000484076">
    <property type="component" value="Unassembled WGS sequence"/>
</dbReference>
<reference evidence="2" key="1">
    <citation type="submission" date="2020-05" db="EMBL/GenBank/DDBJ databases">
        <title>Fertoebacter nigrum gen. nov., sp. nov., a new member of the family Rhodobacteraceae.</title>
        <authorList>
            <person name="Szuroczki S."/>
            <person name="Abbaszade G."/>
            <person name="Buni D."/>
            <person name="Schumann P."/>
            <person name="Toth E."/>
        </authorList>
    </citation>
    <scope>NUCLEOTIDE SEQUENCE</scope>
    <source>
        <strain evidence="2">RG-N-1a</strain>
    </source>
</reference>
<keyword evidence="3" id="KW-1185">Reference proteome</keyword>
<comment type="caution">
    <text evidence="2">The sequence shown here is derived from an EMBL/GenBank/DDBJ whole genome shotgun (WGS) entry which is preliminary data.</text>
</comment>
<dbReference type="Gene3D" id="3.40.1080.10">
    <property type="entry name" value="Glutaconate Coenzyme A-transferase"/>
    <property type="match status" value="1"/>
</dbReference>
<dbReference type="Pfam" id="PF01144">
    <property type="entry name" value="CoA_trans"/>
    <property type="match status" value="1"/>
</dbReference>
<dbReference type="GO" id="GO:0008410">
    <property type="term" value="F:CoA-transferase activity"/>
    <property type="evidence" value="ECO:0007669"/>
    <property type="project" value="InterPro"/>
</dbReference>
<accession>A0A8X8H2C8</accession>
<dbReference type="InterPro" id="IPR037171">
    <property type="entry name" value="NagB/RpiA_transferase-like"/>
</dbReference>
<organism evidence="2 3">
    <name type="scientific">Fertoeibacter niger</name>
    <dbReference type="NCBI Taxonomy" id="2656921"/>
    <lineage>
        <taxon>Bacteria</taxon>
        <taxon>Pseudomonadati</taxon>
        <taxon>Pseudomonadota</taxon>
        <taxon>Alphaproteobacteria</taxon>
        <taxon>Rhodobacterales</taxon>
        <taxon>Paracoccaceae</taxon>
        <taxon>Fertoeibacter</taxon>
    </lineage>
</organism>
<evidence type="ECO:0000313" key="3">
    <source>
        <dbReference type="Proteomes" id="UP000484076"/>
    </source>
</evidence>